<reference evidence="2" key="1">
    <citation type="journal article" date="2010" name="Nat. Biotechnol.">
        <title>Draft genome sequence of the oilseed species Ricinus communis.</title>
        <authorList>
            <person name="Chan A.P."/>
            <person name="Crabtree J."/>
            <person name="Zhao Q."/>
            <person name="Lorenzi H."/>
            <person name="Orvis J."/>
            <person name="Puiu D."/>
            <person name="Melake-Berhan A."/>
            <person name="Jones K.M."/>
            <person name="Redman J."/>
            <person name="Chen G."/>
            <person name="Cahoon E.B."/>
            <person name="Gedil M."/>
            <person name="Stanke M."/>
            <person name="Haas B.J."/>
            <person name="Wortman J.R."/>
            <person name="Fraser-Liggett C.M."/>
            <person name="Ravel J."/>
            <person name="Rabinowicz P.D."/>
        </authorList>
    </citation>
    <scope>NUCLEOTIDE SEQUENCE [LARGE SCALE GENOMIC DNA]</scope>
    <source>
        <strain evidence="2">cv. Hale</strain>
    </source>
</reference>
<protein>
    <submittedName>
        <fullName evidence="1">Uncharacterized protein</fullName>
    </submittedName>
</protein>
<gene>
    <name evidence="1" type="ORF">RCOM_2074280</name>
</gene>
<name>B9TAA0_RICCO</name>
<evidence type="ECO:0000313" key="1">
    <source>
        <dbReference type="EMBL" id="EEF27214.1"/>
    </source>
</evidence>
<organism evidence="1 2">
    <name type="scientific">Ricinus communis</name>
    <name type="common">Castor bean</name>
    <dbReference type="NCBI Taxonomy" id="3988"/>
    <lineage>
        <taxon>Eukaryota</taxon>
        <taxon>Viridiplantae</taxon>
        <taxon>Streptophyta</taxon>
        <taxon>Embryophyta</taxon>
        <taxon>Tracheophyta</taxon>
        <taxon>Spermatophyta</taxon>
        <taxon>Magnoliopsida</taxon>
        <taxon>eudicotyledons</taxon>
        <taxon>Gunneridae</taxon>
        <taxon>Pentapetalae</taxon>
        <taxon>rosids</taxon>
        <taxon>fabids</taxon>
        <taxon>Malpighiales</taxon>
        <taxon>Euphorbiaceae</taxon>
        <taxon>Acalyphoideae</taxon>
        <taxon>Acalypheae</taxon>
        <taxon>Ricinus</taxon>
    </lineage>
</organism>
<sequence>MNLHYLRAEVQSPVVAYPWSGRQAYTIGLTDRIFEKSSFLYRAWTMSPEQSQYIWRKTIPHIEVGMGSGVFTSYRSARFVLIPD</sequence>
<evidence type="ECO:0000313" key="2">
    <source>
        <dbReference type="Proteomes" id="UP000008311"/>
    </source>
</evidence>
<proteinExistence type="predicted"/>
<dbReference type="AlphaFoldDB" id="B9TAA0"/>
<dbReference type="InParanoid" id="B9TAA0"/>
<dbReference type="STRING" id="3988.B9TAA0"/>
<accession>B9TAA0</accession>
<dbReference type="Proteomes" id="UP000008311">
    <property type="component" value="Unassembled WGS sequence"/>
</dbReference>
<dbReference type="EMBL" id="EQ975659">
    <property type="protein sequence ID" value="EEF27214.1"/>
    <property type="molecule type" value="Genomic_DNA"/>
</dbReference>
<keyword evidence="2" id="KW-1185">Reference proteome</keyword>